<comment type="pathway">
    <text evidence="1">Lipid metabolism; fatty acid beta-oxidation.</text>
</comment>
<dbReference type="PANTHER" id="PTHR22589:SF16">
    <property type="entry name" value="CARNITINE O-PALMITOYLTRANSFERASE 2, MITOCHONDRIAL"/>
    <property type="match status" value="1"/>
</dbReference>
<dbReference type="FunFam" id="1.10.275.20:FF:000001">
    <property type="entry name" value="carnitine O-palmitoyltransferase 2, mitochondrial"/>
    <property type="match status" value="1"/>
</dbReference>
<evidence type="ECO:0000256" key="6">
    <source>
        <dbReference type="ARBA" id="ARBA00023098"/>
    </source>
</evidence>
<dbReference type="AlphaFoldDB" id="A0A7R9BUC5"/>
<sequence length="647" mass="72461">MMLPARFGQLHQWNRCMSTVVSSNDYQYLHRSLIPTLHFQPSLPRLPIPKLEDTCERYIRCQSVVLEGSALENTKRLTEKFLQGEGRKLHSALIQVDKRNKHTSYISPMWFDMYLCDRRPIPLNHTPFIGYVDETDSKYASQIVRATNMLISSLRFFKTYREGLLEPDVFHLNPKKSDTLFFRKAMRLLPAGVSAYGAMAMKAFPLCMSQFPNLLQSTRLPQEGKDILRRYPESRHMLVMRNGNFYVFDALDENGNLFEPSYYLGCISHILKDNAPASEFPLGVMTAADRDTWTDFRSKLMALGNQTALNAVDSAIYCLTLDDDKIGDDRVALFRSFLHGEGRGNRWFDKSLSLHFTGDGKAAVTFEHSWGDGVAVLRFFNEVFNDSKKKREIDQNTLPSSIGDSTVRRLEFRLDQGMQQTIKSVQEEFVKKCDSLDVNAAEVPLFGKSLLKTKKLSPDSVMQLGIQLAQKYTAGNTAATYESCSTAAFRHGRTETVRSATAATKAFCDAVTAEDVTRSNAGKFFSLLQTCSGVHGQLTKEAAMGQGFDRHLFALKHFAEGRLPDLYTDEAYQKLNTIVLSTSTLSAPAVSVGGFAAVTPSGYGIGYGIRDKELGCVVTSYPGADGKSFTEALKRAYETIHRVLVAN</sequence>
<feature type="active site" description="Proton acceptor" evidence="9">
    <location>
        <position position="368"/>
    </location>
</feature>
<feature type="domain" description="Choline/carnitine acyltransferase" evidence="10">
    <location>
        <begin position="46"/>
        <end position="634"/>
    </location>
</feature>
<name>A0A7R9BUC5_9CRUS</name>
<dbReference type="Gene3D" id="1.10.275.20">
    <property type="entry name" value="Choline/Carnitine o-acyltransferase"/>
    <property type="match status" value="1"/>
</dbReference>
<evidence type="ECO:0000256" key="5">
    <source>
        <dbReference type="ARBA" id="ARBA00022832"/>
    </source>
</evidence>
<evidence type="ECO:0000256" key="2">
    <source>
        <dbReference type="ARBA" id="ARBA00005232"/>
    </source>
</evidence>
<evidence type="ECO:0000256" key="1">
    <source>
        <dbReference type="ARBA" id="ARBA00005005"/>
    </source>
</evidence>
<evidence type="ECO:0000313" key="12">
    <source>
        <dbReference type="Proteomes" id="UP000678499"/>
    </source>
</evidence>
<dbReference type="InterPro" id="IPR042572">
    <property type="entry name" value="Carn_acyl_trans_N"/>
</dbReference>
<evidence type="ECO:0000256" key="3">
    <source>
        <dbReference type="ARBA" id="ARBA00022448"/>
    </source>
</evidence>
<dbReference type="Gene3D" id="1.20.1280.180">
    <property type="match status" value="1"/>
</dbReference>
<dbReference type="InterPro" id="IPR023213">
    <property type="entry name" value="CAT-like_dom_sf"/>
</dbReference>
<keyword evidence="3" id="KW-0813">Transport</keyword>
<accession>A0A7R9BUC5</accession>
<proteinExistence type="inferred from homology"/>
<protein>
    <recommendedName>
        <fullName evidence="10">Choline/carnitine acyltransferase domain-containing protein</fullName>
    </recommendedName>
</protein>
<evidence type="ECO:0000256" key="9">
    <source>
        <dbReference type="PIRSR" id="PIRSR600542-1"/>
    </source>
</evidence>
<keyword evidence="6" id="KW-0443">Lipid metabolism</keyword>
<reference evidence="11" key="1">
    <citation type="submission" date="2020-11" db="EMBL/GenBank/DDBJ databases">
        <authorList>
            <person name="Tran Van P."/>
        </authorList>
    </citation>
    <scope>NUCLEOTIDE SEQUENCE</scope>
</reference>
<dbReference type="SUPFAM" id="SSF52777">
    <property type="entry name" value="CoA-dependent acyltransferases"/>
    <property type="match status" value="2"/>
</dbReference>
<dbReference type="Gene3D" id="3.30.559.10">
    <property type="entry name" value="Chloramphenicol acetyltransferase-like domain"/>
    <property type="match status" value="1"/>
</dbReference>
<comment type="catalytic activity">
    <reaction evidence="8">
        <text>4,8-dimethylnonanoyl-CoA + (R)-carnitine = O-4,8-dimethylnonanoyl-(R)-carnitine + CoA</text>
        <dbReference type="Rhea" id="RHEA:44860"/>
        <dbReference type="ChEBI" id="CHEBI:16347"/>
        <dbReference type="ChEBI" id="CHEBI:57287"/>
        <dbReference type="ChEBI" id="CHEBI:77061"/>
        <dbReference type="ChEBI" id="CHEBI:84654"/>
    </reaction>
</comment>
<dbReference type="Gene3D" id="3.30.559.70">
    <property type="entry name" value="Choline/Carnitine o-acyltransferase, domain 2"/>
    <property type="match status" value="1"/>
</dbReference>
<dbReference type="GO" id="GO:0006635">
    <property type="term" value="P:fatty acid beta-oxidation"/>
    <property type="evidence" value="ECO:0007669"/>
    <property type="project" value="UniProtKB-UniPathway"/>
</dbReference>
<evidence type="ECO:0000313" key="11">
    <source>
        <dbReference type="EMBL" id="CAD7280677.1"/>
    </source>
</evidence>
<dbReference type="PANTHER" id="PTHR22589">
    <property type="entry name" value="CARNITINE O-ACYLTRANSFERASE"/>
    <property type="match status" value="1"/>
</dbReference>
<dbReference type="UniPathway" id="UPA00659"/>
<dbReference type="EMBL" id="OA884355">
    <property type="protein sequence ID" value="CAD7280677.1"/>
    <property type="molecule type" value="Genomic_DNA"/>
</dbReference>
<organism evidence="11">
    <name type="scientific">Notodromas monacha</name>
    <dbReference type="NCBI Taxonomy" id="399045"/>
    <lineage>
        <taxon>Eukaryota</taxon>
        <taxon>Metazoa</taxon>
        <taxon>Ecdysozoa</taxon>
        <taxon>Arthropoda</taxon>
        <taxon>Crustacea</taxon>
        <taxon>Oligostraca</taxon>
        <taxon>Ostracoda</taxon>
        <taxon>Podocopa</taxon>
        <taxon>Podocopida</taxon>
        <taxon>Cypridocopina</taxon>
        <taxon>Cypridoidea</taxon>
        <taxon>Cyprididae</taxon>
        <taxon>Notodromas</taxon>
    </lineage>
</organism>
<evidence type="ECO:0000256" key="7">
    <source>
        <dbReference type="ARBA" id="ARBA00023315"/>
    </source>
</evidence>
<evidence type="ECO:0000256" key="4">
    <source>
        <dbReference type="ARBA" id="ARBA00022679"/>
    </source>
</evidence>
<dbReference type="InterPro" id="IPR042231">
    <property type="entry name" value="Cho/carn_acyl_trans_2"/>
</dbReference>
<dbReference type="EMBL" id="CAJPEX010002318">
    <property type="protein sequence ID" value="CAG0920829.1"/>
    <property type="molecule type" value="Genomic_DNA"/>
</dbReference>
<keyword evidence="12" id="KW-1185">Reference proteome</keyword>
<dbReference type="Proteomes" id="UP000678499">
    <property type="component" value="Unassembled WGS sequence"/>
</dbReference>
<evidence type="ECO:0000259" key="10">
    <source>
        <dbReference type="Pfam" id="PF00755"/>
    </source>
</evidence>
<dbReference type="GO" id="GO:0004095">
    <property type="term" value="F:carnitine O-palmitoyltransferase activity"/>
    <property type="evidence" value="ECO:0007669"/>
    <property type="project" value="TreeGrafter"/>
</dbReference>
<evidence type="ECO:0000256" key="8">
    <source>
        <dbReference type="ARBA" id="ARBA00048999"/>
    </source>
</evidence>
<keyword evidence="5" id="KW-0276">Fatty acid metabolism</keyword>
<dbReference type="InterPro" id="IPR039551">
    <property type="entry name" value="Cho/carn_acyl_trans"/>
</dbReference>
<gene>
    <name evidence="11" type="ORF">NMOB1V02_LOCUS8335</name>
</gene>
<keyword evidence="7" id="KW-0012">Acyltransferase</keyword>
<dbReference type="Pfam" id="PF00755">
    <property type="entry name" value="Carn_acyltransf"/>
    <property type="match status" value="1"/>
</dbReference>
<dbReference type="OrthoDB" id="240216at2759"/>
<dbReference type="GO" id="GO:0005739">
    <property type="term" value="C:mitochondrion"/>
    <property type="evidence" value="ECO:0007669"/>
    <property type="project" value="TreeGrafter"/>
</dbReference>
<dbReference type="InterPro" id="IPR000542">
    <property type="entry name" value="Carn_acyl_trans"/>
</dbReference>
<comment type="similarity">
    <text evidence="2">Belongs to the carnitine/choline acetyltransferase family.</text>
</comment>
<keyword evidence="4" id="KW-0808">Transferase</keyword>